<name>A0A484HEB6_9BACT</name>
<organism evidence="1">
    <name type="scientific">uncultured Desulfobacteraceae bacterium</name>
    <dbReference type="NCBI Taxonomy" id="218296"/>
    <lineage>
        <taxon>Bacteria</taxon>
        <taxon>Pseudomonadati</taxon>
        <taxon>Thermodesulfobacteriota</taxon>
        <taxon>Desulfobacteria</taxon>
        <taxon>Desulfobacterales</taxon>
        <taxon>Desulfobacteraceae</taxon>
        <taxon>environmental samples</taxon>
    </lineage>
</organism>
<reference evidence="1" key="1">
    <citation type="submission" date="2019-01" db="EMBL/GenBank/DDBJ databases">
        <authorList>
            <consortium name="Genoscope - CEA"/>
            <person name="William W."/>
        </authorList>
    </citation>
    <scope>NUCLEOTIDE SEQUENCE</scope>
    <source>
        <strain evidence="1">CR-1</strain>
    </source>
</reference>
<proteinExistence type="predicted"/>
<gene>
    <name evidence="1" type="ORF">EPICR_10297</name>
</gene>
<accession>A0A484HEB6</accession>
<protein>
    <submittedName>
        <fullName evidence="1">Uncharacterized protein</fullName>
    </submittedName>
</protein>
<sequence length="164" mass="19078">MGDNRREKKISEMHHVFQEARKILGVSYLASHWKKSKRQIYAWGADPDHCEVRSINPLEKLKLMLIDVKEKGDEETIQATLRLLARPLGYDISPMSPPPDISREINKIDIFSRLFSNIAEVFYFTSKRLHKKKLDTDEKSELQAIIDRVKASITEIQIFIGKKK</sequence>
<evidence type="ECO:0000313" key="1">
    <source>
        <dbReference type="EMBL" id="VEN72798.1"/>
    </source>
</evidence>
<dbReference type="EMBL" id="CAACVI010000001">
    <property type="protein sequence ID" value="VEN72798.1"/>
    <property type="molecule type" value="Genomic_DNA"/>
</dbReference>
<dbReference type="AlphaFoldDB" id="A0A484HEB6"/>